<dbReference type="OrthoDB" id="506201at2"/>
<evidence type="ECO:0000256" key="1">
    <source>
        <dbReference type="SAM" id="MobiDB-lite"/>
    </source>
</evidence>
<evidence type="ECO:0000313" key="3">
    <source>
        <dbReference type="Proteomes" id="UP000029015"/>
    </source>
</evidence>
<dbReference type="SUPFAM" id="SSF53756">
    <property type="entry name" value="UDP-Glycosyltransferase/glycogen phosphorylase"/>
    <property type="match status" value="1"/>
</dbReference>
<organism evidence="2 3">
    <name type="scientific">Bifidobacterium actinocoloniiforme DSM 22766</name>
    <dbReference type="NCBI Taxonomy" id="1437605"/>
    <lineage>
        <taxon>Bacteria</taxon>
        <taxon>Bacillati</taxon>
        <taxon>Actinomycetota</taxon>
        <taxon>Actinomycetes</taxon>
        <taxon>Bifidobacteriales</taxon>
        <taxon>Bifidobacteriaceae</taxon>
        <taxon>Bifidobacterium</taxon>
    </lineage>
</organism>
<dbReference type="GO" id="GO:0016740">
    <property type="term" value="F:transferase activity"/>
    <property type="evidence" value="ECO:0007669"/>
    <property type="project" value="UniProtKB-KW"/>
</dbReference>
<evidence type="ECO:0000313" key="2">
    <source>
        <dbReference type="EMBL" id="KFI40541.1"/>
    </source>
</evidence>
<dbReference type="EMBL" id="JGYK01000001">
    <property type="protein sequence ID" value="KFI40541.1"/>
    <property type="molecule type" value="Genomic_DNA"/>
</dbReference>
<dbReference type="Pfam" id="PF13692">
    <property type="entry name" value="Glyco_trans_1_4"/>
    <property type="match status" value="1"/>
</dbReference>
<keyword evidence="3" id="KW-1185">Reference proteome</keyword>
<protein>
    <submittedName>
        <fullName evidence="2">Glycosyl transferase family 1</fullName>
    </submittedName>
</protein>
<comment type="caution">
    <text evidence="2">The sequence shown here is derived from an EMBL/GenBank/DDBJ whole genome shotgun (WGS) entry which is preliminary data.</text>
</comment>
<accession>A0A086Z1Z1</accession>
<dbReference type="RefSeq" id="WP_081924889.1">
    <property type="nucleotide sequence ID" value="NZ_CP011786.1"/>
</dbReference>
<dbReference type="Proteomes" id="UP000029015">
    <property type="component" value="Unassembled WGS sequence"/>
</dbReference>
<keyword evidence="2" id="KW-0808">Transferase</keyword>
<feature type="region of interest" description="Disordered" evidence="1">
    <location>
        <begin position="168"/>
        <end position="188"/>
    </location>
</feature>
<sequence>MPTFFSLSRSAQERLNAFSPRLRALAESAMNYHSLLTPGAAIEYLFYMGQARQYPRLTDTSTVSGELTSDAGLHPFLKVRAISSSTGSLAQTGKLRQQSTSHAVRHILLTPDQATDADARAIARGSLPKRVYRICEEHAPISFDYVREALRHVAEHDMRKRIARIHEDSHPDSAHMQSSQVEANSHISAHDAKRQGAVVIAAHWLQPGGAERWAMETVRLVSQTGMVPIVITDNDSHQLWITRPELRSALVLCLSLPLTSGAEGMSLMDSLYGQFDIRAILIHHNQWMYDQLPRVKQRHPNTMVVDSLHILEYRHRGGYPCQAVRYDPYIDIHHVISPQLRDWLVRAQGIDAGKVVLAPLMGMTTGATRKEVKPKAEDNRLCVAFVGRVTRQKRPEVFIRISALLEHAQPGAFRFLMHGNGDLDDKVDQEITRAGLTSVVERRDISIPASQTYKEADVLLVTSDNEGLTLTTMEAISAGIPTLSATVGAQSTLIPKQGLLPRRSADLARAATRVLKHLLVDESDRASLWQAERGRLDEFARLTTANEYYETMLKHEASHSS</sequence>
<name>A0A086Z1Z1_9BIFI</name>
<feature type="compositionally biased region" description="Polar residues" evidence="1">
    <location>
        <begin position="175"/>
        <end position="187"/>
    </location>
</feature>
<proteinExistence type="predicted"/>
<dbReference type="STRING" id="1437605.AB656_04855"/>
<dbReference type="PANTHER" id="PTHR12526">
    <property type="entry name" value="GLYCOSYLTRANSFERASE"/>
    <property type="match status" value="1"/>
</dbReference>
<dbReference type="AlphaFoldDB" id="A0A086Z1Z1"/>
<reference evidence="2 3" key="1">
    <citation type="submission" date="2014-03" db="EMBL/GenBank/DDBJ databases">
        <title>Genomics of Bifidobacteria.</title>
        <authorList>
            <person name="Ventura M."/>
            <person name="Milani C."/>
            <person name="Lugli G.A."/>
        </authorList>
    </citation>
    <scope>NUCLEOTIDE SEQUENCE [LARGE SCALE GENOMIC DNA]</scope>
    <source>
        <strain evidence="2 3">DSM 22766</strain>
    </source>
</reference>
<dbReference type="KEGG" id="bact:AB656_04855"/>
<dbReference type="eggNOG" id="COG0438">
    <property type="taxonomic scope" value="Bacteria"/>
</dbReference>
<dbReference type="Gene3D" id="3.40.50.2000">
    <property type="entry name" value="Glycogen Phosphorylase B"/>
    <property type="match status" value="1"/>
</dbReference>
<gene>
    <name evidence="2" type="ORF">BACT_1245</name>
</gene>
<dbReference type="PATRIC" id="fig|1437605.7.peg.994"/>